<evidence type="ECO:0000313" key="3">
    <source>
        <dbReference type="EMBL" id="TWP45818.1"/>
    </source>
</evidence>
<accession>A0A563EIR5</accession>
<protein>
    <submittedName>
        <fullName evidence="3">Uncharacterized protein</fullName>
    </submittedName>
</protein>
<reference evidence="3 4" key="1">
    <citation type="submission" date="2019-07" db="EMBL/GenBank/DDBJ databases">
        <title>Lentzea xizangensis sp. nov., isolated from Qinghai-Tibetan Plateau Soils.</title>
        <authorList>
            <person name="Huang J."/>
        </authorList>
    </citation>
    <scope>NUCLEOTIDE SEQUENCE [LARGE SCALE GENOMIC DNA]</scope>
    <source>
        <strain evidence="3 4">FXJ1.1311</strain>
    </source>
</reference>
<dbReference type="EMBL" id="VOBR01000038">
    <property type="protein sequence ID" value="TWP45818.1"/>
    <property type="molecule type" value="Genomic_DNA"/>
</dbReference>
<dbReference type="RefSeq" id="WP_146359402.1">
    <property type="nucleotide sequence ID" value="NZ_VOBR01000038.1"/>
</dbReference>
<organism evidence="3 4">
    <name type="scientific">Lentzea tibetensis</name>
    <dbReference type="NCBI Taxonomy" id="2591470"/>
    <lineage>
        <taxon>Bacteria</taxon>
        <taxon>Bacillati</taxon>
        <taxon>Actinomycetota</taxon>
        <taxon>Actinomycetes</taxon>
        <taxon>Pseudonocardiales</taxon>
        <taxon>Pseudonocardiaceae</taxon>
        <taxon>Lentzea</taxon>
    </lineage>
</organism>
<feature type="region of interest" description="Disordered" evidence="1">
    <location>
        <begin position="39"/>
        <end position="58"/>
    </location>
</feature>
<evidence type="ECO:0000256" key="1">
    <source>
        <dbReference type="SAM" id="MobiDB-lite"/>
    </source>
</evidence>
<name>A0A563EIR5_9PSEU</name>
<proteinExistence type="predicted"/>
<sequence>MDLATRGAFVVLGLLVAGVLWWYVADECRQRRRARAEVWARQQVSPDEPPDEAQPSQRHWAYDTVPLDLPATEQLGEPSELVRPFIRAQGYTDVFPPGERPPPP</sequence>
<feature type="transmembrane region" description="Helical" evidence="2">
    <location>
        <begin position="6"/>
        <end position="25"/>
    </location>
</feature>
<keyword evidence="4" id="KW-1185">Reference proteome</keyword>
<dbReference type="OrthoDB" id="9900908at2"/>
<keyword evidence="2" id="KW-1133">Transmembrane helix</keyword>
<keyword evidence="2" id="KW-0812">Transmembrane</keyword>
<evidence type="ECO:0000313" key="4">
    <source>
        <dbReference type="Proteomes" id="UP000316639"/>
    </source>
</evidence>
<keyword evidence="2" id="KW-0472">Membrane</keyword>
<dbReference type="AlphaFoldDB" id="A0A563EIR5"/>
<comment type="caution">
    <text evidence="3">The sequence shown here is derived from an EMBL/GenBank/DDBJ whole genome shotgun (WGS) entry which is preliminary data.</text>
</comment>
<gene>
    <name evidence="3" type="ORF">FKR81_38255</name>
</gene>
<evidence type="ECO:0000256" key="2">
    <source>
        <dbReference type="SAM" id="Phobius"/>
    </source>
</evidence>
<dbReference type="Proteomes" id="UP000316639">
    <property type="component" value="Unassembled WGS sequence"/>
</dbReference>